<gene>
    <name evidence="2" type="ORF">LCGC14_2777090</name>
</gene>
<protein>
    <submittedName>
        <fullName evidence="2">Uncharacterized protein</fullName>
    </submittedName>
</protein>
<proteinExistence type="predicted"/>
<reference evidence="2" key="1">
    <citation type="journal article" date="2015" name="Nature">
        <title>Complex archaea that bridge the gap between prokaryotes and eukaryotes.</title>
        <authorList>
            <person name="Spang A."/>
            <person name="Saw J.H."/>
            <person name="Jorgensen S.L."/>
            <person name="Zaremba-Niedzwiedzka K."/>
            <person name="Martijn J."/>
            <person name="Lind A.E."/>
            <person name="van Eijk R."/>
            <person name="Schleper C."/>
            <person name="Guy L."/>
            <person name="Ettema T.J."/>
        </authorList>
    </citation>
    <scope>NUCLEOTIDE SEQUENCE</scope>
</reference>
<dbReference type="EMBL" id="LAZR01051485">
    <property type="protein sequence ID" value="KKK85059.1"/>
    <property type="molecule type" value="Genomic_DNA"/>
</dbReference>
<feature type="region of interest" description="Disordered" evidence="1">
    <location>
        <begin position="1"/>
        <end position="91"/>
    </location>
</feature>
<evidence type="ECO:0000313" key="2">
    <source>
        <dbReference type="EMBL" id="KKK85059.1"/>
    </source>
</evidence>
<feature type="compositionally biased region" description="Basic and acidic residues" evidence="1">
    <location>
        <begin position="1"/>
        <end position="46"/>
    </location>
</feature>
<accession>A0A0F9B357</accession>
<feature type="compositionally biased region" description="Basic and acidic residues" evidence="1">
    <location>
        <begin position="57"/>
        <end position="84"/>
    </location>
</feature>
<name>A0A0F9B357_9ZZZZ</name>
<sequence>MQDRAPEDVLREEQEDEATKAQRQAEDHIGYEEAARFDAEQAERRQGPGLDEYAGTEAEKAQQEADHQRDVEQDREMMTEDPEPHCSCNSAGQDPNCHIDHTRSIAQLREAFPPAVGLGLPHYNEDVYGIGGILNYSYWNTNGVAMCIVAKEGGAADWAAYVGATNAANNSEEDTVQWVCRNGAKLSRKQANRWFSELPIEAYRE</sequence>
<evidence type="ECO:0000256" key="1">
    <source>
        <dbReference type="SAM" id="MobiDB-lite"/>
    </source>
</evidence>
<dbReference type="AlphaFoldDB" id="A0A0F9B357"/>
<organism evidence="2">
    <name type="scientific">marine sediment metagenome</name>
    <dbReference type="NCBI Taxonomy" id="412755"/>
    <lineage>
        <taxon>unclassified sequences</taxon>
        <taxon>metagenomes</taxon>
        <taxon>ecological metagenomes</taxon>
    </lineage>
</organism>
<comment type="caution">
    <text evidence="2">The sequence shown here is derived from an EMBL/GenBank/DDBJ whole genome shotgun (WGS) entry which is preliminary data.</text>
</comment>